<dbReference type="PANTHER" id="PTHR11134">
    <property type="entry name" value="ADAPTOR COMPLEX SUBUNIT BETA FAMILY MEMBER"/>
    <property type="match status" value="1"/>
</dbReference>
<feature type="region of interest" description="Disordered" evidence="6">
    <location>
        <begin position="703"/>
        <end position="730"/>
    </location>
</feature>
<dbReference type="GO" id="GO:0030123">
    <property type="term" value="C:AP-3 adaptor complex"/>
    <property type="evidence" value="ECO:0007669"/>
    <property type="project" value="InterPro"/>
</dbReference>
<dbReference type="InterPro" id="IPR016024">
    <property type="entry name" value="ARM-type_fold"/>
</dbReference>
<evidence type="ECO:0000256" key="3">
    <source>
        <dbReference type="ARBA" id="ARBA00022448"/>
    </source>
</evidence>
<comment type="similarity">
    <text evidence="2">Belongs to the adaptor complexes large subunit family.</text>
</comment>
<dbReference type="InterPro" id="IPR011989">
    <property type="entry name" value="ARM-like"/>
</dbReference>
<dbReference type="Pfam" id="PF01602">
    <property type="entry name" value="Adaptin_N"/>
    <property type="match status" value="1"/>
</dbReference>
<evidence type="ECO:0000313" key="8">
    <source>
        <dbReference type="EMBL" id="KAJ5488890.1"/>
    </source>
</evidence>
<feature type="domain" description="Clathrin/coatomer adaptor adaptin-like N-terminal" evidence="7">
    <location>
        <begin position="38"/>
        <end position="649"/>
    </location>
</feature>
<dbReference type="GO" id="GO:0016192">
    <property type="term" value="P:vesicle-mediated transport"/>
    <property type="evidence" value="ECO:0007669"/>
    <property type="project" value="InterPro"/>
</dbReference>
<feature type="compositionally biased region" description="Basic and acidic residues" evidence="6">
    <location>
        <begin position="831"/>
        <end position="842"/>
    </location>
</feature>
<feature type="region of interest" description="Disordered" evidence="6">
    <location>
        <begin position="773"/>
        <end position="842"/>
    </location>
</feature>
<evidence type="ECO:0000256" key="4">
    <source>
        <dbReference type="ARBA" id="ARBA00022927"/>
    </source>
</evidence>
<dbReference type="EMBL" id="JAPWDQ010000004">
    <property type="protein sequence ID" value="KAJ5488890.1"/>
    <property type="molecule type" value="Genomic_DNA"/>
</dbReference>
<dbReference type="Gene3D" id="1.25.10.10">
    <property type="entry name" value="Leucine-rich Repeat Variant"/>
    <property type="match status" value="1"/>
</dbReference>
<dbReference type="RefSeq" id="XP_056790923.1">
    <property type="nucleotide sequence ID" value="XM_056933382.1"/>
</dbReference>
<accession>A0A9X0BXM0</accession>
<feature type="compositionally biased region" description="Basic and acidic residues" evidence="6">
    <location>
        <begin position="715"/>
        <end position="724"/>
    </location>
</feature>
<evidence type="ECO:0000256" key="1">
    <source>
        <dbReference type="ARBA" id="ARBA00004308"/>
    </source>
</evidence>
<keyword evidence="4" id="KW-0653">Protein transport</keyword>
<keyword evidence="5" id="KW-0472">Membrane</keyword>
<feature type="region of interest" description="Disordered" evidence="6">
    <location>
        <begin position="583"/>
        <end position="610"/>
    </location>
</feature>
<dbReference type="Proteomes" id="UP001148312">
    <property type="component" value="Unassembled WGS sequence"/>
</dbReference>
<dbReference type="InterPro" id="IPR026739">
    <property type="entry name" value="AP_beta"/>
</dbReference>
<organism evidence="8 9">
    <name type="scientific">Penicillium diatomitis</name>
    <dbReference type="NCBI Taxonomy" id="2819901"/>
    <lineage>
        <taxon>Eukaryota</taxon>
        <taxon>Fungi</taxon>
        <taxon>Dikarya</taxon>
        <taxon>Ascomycota</taxon>
        <taxon>Pezizomycotina</taxon>
        <taxon>Eurotiomycetes</taxon>
        <taxon>Eurotiomycetidae</taxon>
        <taxon>Eurotiales</taxon>
        <taxon>Aspergillaceae</taxon>
        <taxon>Penicillium</taxon>
    </lineage>
</organism>
<gene>
    <name evidence="8" type="ORF">N7539_003780</name>
</gene>
<dbReference type="GO" id="GO:0006886">
    <property type="term" value="P:intracellular protein transport"/>
    <property type="evidence" value="ECO:0007669"/>
    <property type="project" value="InterPro"/>
</dbReference>
<keyword evidence="9" id="KW-1185">Reference proteome</keyword>
<dbReference type="SUPFAM" id="SSF48371">
    <property type="entry name" value="ARM repeat"/>
    <property type="match status" value="1"/>
</dbReference>
<reference evidence="8" key="2">
    <citation type="journal article" date="2023" name="IMA Fungus">
        <title>Comparative genomic study of the Penicillium genus elucidates a diverse pangenome and 15 lateral gene transfer events.</title>
        <authorList>
            <person name="Petersen C."/>
            <person name="Sorensen T."/>
            <person name="Nielsen M.R."/>
            <person name="Sondergaard T.E."/>
            <person name="Sorensen J.L."/>
            <person name="Fitzpatrick D.A."/>
            <person name="Frisvad J.C."/>
            <person name="Nielsen K.L."/>
        </authorList>
    </citation>
    <scope>NUCLEOTIDE SEQUENCE</scope>
    <source>
        <strain evidence="8">IBT 30728</strain>
    </source>
</reference>
<feature type="compositionally biased region" description="Acidic residues" evidence="6">
    <location>
        <begin position="773"/>
        <end position="830"/>
    </location>
</feature>
<evidence type="ECO:0000313" key="9">
    <source>
        <dbReference type="Proteomes" id="UP001148312"/>
    </source>
</evidence>
<evidence type="ECO:0000256" key="5">
    <source>
        <dbReference type="ARBA" id="ARBA00023136"/>
    </source>
</evidence>
<name>A0A9X0BXM0_9EURO</name>
<evidence type="ECO:0000259" key="7">
    <source>
        <dbReference type="Pfam" id="PF01602"/>
    </source>
</evidence>
<dbReference type="GO" id="GO:0012505">
    <property type="term" value="C:endomembrane system"/>
    <property type="evidence" value="ECO:0007669"/>
    <property type="project" value="UniProtKB-SubCell"/>
</dbReference>
<reference evidence="8" key="1">
    <citation type="submission" date="2022-12" db="EMBL/GenBank/DDBJ databases">
        <authorList>
            <person name="Petersen C."/>
        </authorList>
    </citation>
    <scope>NUCLEOTIDE SEQUENCE</scope>
    <source>
        <strain evidence="8">IBT 30728</strain>
    </source>
</reference>
<proteinExistence type="inferred from homology"/>
<comment type="caution">
    <text evidence="8">The sequence shown here is derived from an EMBL/GenBank/DDBJ whole genome shotgun (WGS) entry which is preliminary data.</text>
</comment>
<dbReference type="PIRSF" id="PIRSF037096">
    <property type="entry name" value="AP3_complex_beta"/>
    <property type="match status" value="1"/>
</dbReference>
<protein>
    <recommendedName>
        <fullName evidence="7">Clathrin/coatomer adaptor adaptin-like N-terminal domain-containing protein</fullName>
    </recommendedName>
</protein>
<evidence type="ECO:0000256" key="2">
    <source>
        <dbReference type="ARBA" id="ARBA00006613"/>
    </source>
</evidence>
<dbReference type="GeneID" id="81623631"/>
<dbReference type="AlphaFoldDB" id="A0A9X0BXM0"/>
<dbReference type="InterPro" id="IPR026740">
    <property type="entry name" value="AP3_beta"/>
</dbReference>
<evidence type="ECO:0000256" key="6">
    <source>
        <dbReference type="SAM" id="MobiDB-lite"/>
    </source>
</evidence>
<comment type="subcellular location">
    <subcellularLocation>
        <location evidence="1">Endomembrane system</location>
    </subcellularLocation>
</comment>
<keyword evidence="3" id="KW-0813">Transport</keyword>
<dbReference type="InterPro" id="IPR002553">
    <property type="entry name" value="Clathrin/coatomer_adapt-like_N"/>
</dbReference>
<sequence length="842" mass="93587">METISRISSMLETARELTLEAAQAAASNRSSNPDYGSRTYSVSHIKKLLDSRHEREVLDGMRRVISLMYRSEPSLPFFSAVVKNAATPNLEVKKLVYIYLVHHAEAEPDLALLSINAIQKSLTDQNPQIRTIALRTMSGIRVPVISQIVSLAIKRGCGDMSPHVRKAAALAIPKCYRLDPNTLPQLIGYLSTLLGDPQYFVVGPAVAAFLEVCPDQIDLIHKHYRSLVKKLVDMDEWGQLATLRLLTIYARKCFPRKSQKIKQAVTTKSFYDNDEGQVQGKPVDGAEYEVQLVDPDFELLLRACKLLLQNRNSAVIVSVVRCFFHLAPPDYLQSAIGPLVALLRCPQDMQHIALYNIVAVALRDPRPFTKYISRFLVHASDPLHIWRLKLEILTILFPYCGQHWKGVIISELEHFSASADPELVRESVRAIGRCAQGDANTADLCLRILLSQISSLDGNLVSESLTVIRHLIQQDPPSHKQTVVKLVSHLGTTTNPDARATIIWLVGEFAGVDPRHNIAPDVLRVLIRSFADETEIVKQQVVLLGAKVYLHHLLQKSSTETPDQALPSIDNATATRLGEAIENEWTSDQRGNEPHMEGTQQSGEAEEIANEENEDRITMLWRYILLLARYDPSYDLRDRARLYKALLATPSSTQLANLLLLAPKPVPHAPSPSETRKDLLLGTATLVIGQEAGHHGLRGYANLPDWVEPGQEPDSSLRAEEIKPETSTTLDASMTAGARLDKALREHKSIVPPQRSGGGVSGAISGKKTLDQWLDEEEETDAESETEEETDSEEETGSEEDSEDGSDNDSEDEDEDENDDSEVDDTDSETEAVHKEAQQLLK</sequence>